<gene>
    <name evidence="2" type="ORF">GIB67_035661</name>
</gene>
<keyword evidence="1" id="KW-0812">Transmembrane</keyword>
<keyword evidence="1" id="KW-0472">Membrane</keyword>
<accession>A0A7J7KVB6</accession>
<keyword evidence="1" id="KW-1133">Transmembrane helix</keyword>
<feature type="transmembrane region" description="Helical" evidence="1">
    <location>
        <begin position="20"/>
        <end position="41"/>
    </location>
</feature>
<dbReference type="EMBL" id="JACGCM010002872">
    <property type="protein sequence ID" value="KAF6134300.1"/>
    <property type="molecule type" value="Genomic_DNA"/>
</dbReference>
<keyword evidence="3" id="KW-1185">Reference proteome</keyword>
<reference evidence="2 3" key="1">
    <citation type="journal article" date="2020" name="IScience">
        <title>Genome Sequencing of the Endangered Kingdonia uniflora (Circaeasteraceae, Ranunculales) Reveals Potential Mechanisms of Evolutionary Specialization.</title>
        <authorList>
            <person name="Sun Y."/>
            <person name="Deng T."/>
            <person name="Zhang A."/>
            <person name="Moore M.J."/>
            <person name="Landis J.B."/>
            <person name="Lin N."/>
            <person name="Zhang H."/>
            <person name="Zhang X."/>
            <person name="Huang J."/>
            <person name="Zhang X."/>
            <person name="Sun H."/>
            <person name="Wang H."/>
        </authorList>
    </citation>
    <scope>NUCLEOTIDE SEQUENCE [LARGE SCALE GENOMIC DNA]</scope>
    <source>
        <strain evidence="2">TB1705</strain>
        <tissue evidence="2">Leaf</tissue>
    </source>
</reference>
<evidence type="ECO:0000256" key="1">
    <source>
        <dbReference type="SAM" id="Phobius"/>
    </source>
</evidence>
<evidence type="ECO:0000313" key="2">
    <source>
        <dbReference type="EMBL" id="KAF6134300.1"/>
    </source>
</evidence>
<organism evidence="2 3">
    <name type="scientific">Kingdonia uniflora</name>
    <dbReference type="NCBI Taxonomy" id="39325"/>
    <lineage>
        <taxon>Eukaryota</taxon>
        <taxon>Viridiplantae</taxon>
        <taxon>Streptophyta</taxon>
        <taxon>Embryophyta</taxon>
        <taxon>Tracheophyta</taxon>
        <taxon>Spermatophyta</taxon>
        <taxon>Magnoliopsida</taxon>
        <taxon>Ranunculales</taxon>
        <taxon>Circaeasteraceae</taxon>
        <taxon>Kingdonia</taxon>
    </lineage>
</organism>
<proteinExistence type="predicted"/>
<protein>
    <submittedName>
        <fullName evidence="2">Uncharacterized protein</fullName>
    </submittedName>
</protein>
<name>A0A7J7KVB6_9MAGN</name>
<evidence type="ECO:0000313" key="3">
    <source>
        <dbReference type="Proteomes" id="UP000541444"/>
    </source>
</evidence>
<comment type="caution">
    <text evidence="2">The sequence shown here is derived from an EMBL/GenBank/DDBJ whole genome shotgun (WGS) entry which is preliminary data.</text>
</comment>
<dbReference type="AlphaFoldDB" id="A0A7J7KVB6"/>
<sequence length="52" mass="5944">MKSTGEESESIFNTLWHNSDAIICCSLKLCIYVVFLVFPSLRSIMSGIFKRK</sequence>
<dbReference type="Proteomes" id="UP000541444">
    <property type="component" value="Unassembled WGS sequence"/>
</dbReference>